<keyword evidence="3" id="KW-1052">Target cell membrane</keyword>
<gene>
    <name evidence="9" type="ORF">HPB48_010239</name>
</gene>
<sequence length="112" mass="12386">MHRQHHLSHHQQHRGSRATGHEVAPCLRRVRDSMGAGCIHYASRGGHVQALRFLVRSVGVRAHERDSAGRTAAHEAAAAGRARALRWIIMHTACRVDDRDVNGDSVLHVAAR</sequence>
<keyword evidence="4" id="KW-0677">Repeat</keyword>
<dbReference type="VEuPathDB" id="VectorBase:HLOH_044816"/>
<keyword evidence="10" id="KW-1185">Reference proteome</keyword>
<dbReference type="InterPro" id="IPR050776">
    <property type="entry name" value="Ank_Repeat/CDKN_Inhibitor"/>
</dbReference>
<keyword evidence="5" id="KW-0800">Toxin</keyword>
<proteinExistence type="predicted"/>
<feature type="region of interest" description="Disordered" evidence="8">
    <location>
        <begin position="1"/>
        <end position="21"/>
    </location>
</feature>
<evidence type="ECO:0000256" key="7">
    <source>
        <dbReference type="ARBA" id="ARBA00023298"/>
    </source>
</evidence>
<dbReference type="AlphaFoldDB" id="A0A9J6GNR1"/>
<evidence type="ECO:0000256" key="1">
    <source>
        <dbReference type="ARBA" id="ARBA00004175"/>
    </source>
</evidence>
<keyword evidence="7" id="KW-0472">Membrane</keyword>
<dbReference type="GO" id="GO:0044231">
    <property type="term" value="C:host cell presynaptic membrane"/>
    <property type="evidence" value="ECO:0007669"/>
    <property type="project" value="UniProtKB-KW"/>
</dbReference>
<dbReference type="SUPFAM" id="SSF48403">
    <property type="entry name" value="Ankyrin repeat"/>
    <property type="match status" value="1"/>
</dbReference>
<comment type="caution">
    <text evidence="9">The sequence shown here is derived from an EMBL/GenBank/DDBJ whole genome shotgun (WGS) entry which is preliminary data.</text>
</comment>
<dbReference type="Gene3D" id="1.25.40.20">
    <property type="entry name" value="Ankyrin repeat-containing domain"/>
    <property type="match status" value="1"/>
</dbReference>
<keyword evidence="5" id="KW-0638">Presynaptic neurotoxin</keyword>
<dbReference type="GO" id="GO:0006887">
    <property type="term" value="P:exocytosis"/>
    <property type="evidence" value="ECO:0007669"/>
    <property type="project" value="UniProtKB-KW"/>
</dbReference>
<accession>A0A9J6GNR1</accession>
<keyword evidence="2" id="KW-0268">Exocytosis</keyword>
<reference evidence="9 10" key="1">
    <citation type="journal article" date="2020" name="Cell">
        <title>Large-Scale Comparative Analyses of Tick Genomes Elucidate Their Genetic Diversity and Vector Capacities.</title>
        <authorList>
            <consortium name="Tick Genome and Microbiome Consortium (TIGMIC)"/>
            <person name="Jia N."/>
            <person name="Wang J."/>
            <person name="Shi W."/>
            <person name="Du L."/>
            <person name="Sun Y."/>
            <person name="Zhan W."/>
            <person name="Jiang J.F."/>
            <person name="Wang Q."/>
            <person name="Zhang B."/>
            <person name="Ji P."/>
            <person name="Bell-Sakyi L."/>
            <person name="Cui X.M."/>
            <person name="Yuan T.T."/>
            <person name="Jiang B.G."/>
            <person name="Yang W.F."/>
            <person name="Lam T.T."/>
            <person name="Chang Q.C."/>
            <person name="Ding S.J."/>
            <person name="Wang X.J."/>
            <person name="Zhu J.G."/>
            <person name="Ruan X.D."/>
            <person name="Zhao L."/>
            <person name="Wei J.T."/>
            <person name="Ye R.Z."/>
            <person name="Que T.C."/>
            <person name="Du C.H."/>
            <person name="Zhou Y.H."/>
            <person name="Cheng J.X."/>
            <person name="Dai P.F."/>
            <person name="Guo W.B."/>
            <person name="Han X.H."/>
            <person name="Huang E.J."/>
            <person name="Li L.F."/>
            <person name="Wei W."/>
            <person name="Gao Y.C."/>
            <person name="Liu J.Z."/>
            <person name="Shao H.Z."/>
            <person name="Wang X."/>
            <person name="Wang C.C."/>
            <person name="Yang T.C."/>
            <person name="Huo Q.B."/>
            <person name="Li W."/>
            <person name="Chen H.Y."/>
            <person name="Chen S.E."/>
            <person name="Zhou L.G."/>
            <person name="Ni X.B."/>
            <person name="Tian J.H."/>
            <person name="Sheng Y."/>
            <person name="Liu T."/>
            <person name="Pan Y.S."/>
            <person name="Xia L.Y."/>
            <person name="Li J."/>
            <person name="Zhao F."/>
            <person name="Cao W.C."/>
        </authorList>
    </citation>
    <scope>NUCLEOTIDE SEQUENCE [LARGE SCALE GENOMIC DNA]</scope>
    <source>
        <strain evidence="9">HaeL-2018</strain>
    </source>
</reference>
<dbReference type="GO" id="GO:0044218">
    <property type="term" value="C:other organism cell membrane"/>
    <property type="evidence" value="ECO:0007669"/>
    <property type="project" value="UniProtKB-KW"/>
</dbReference>
<dbReference type="OrthoDB" id="9988580at2759"/>
<dbReference type="InterPro" id="IPR002110">
    <property type="entry name" value="Ankyrin_rpt"/>
</dbReference>
<evidence type="ECO:0000313" key="10">
    <source>
        <dbReference type="Proteomes" id="UP000821853"/>
    </source>
</evidence>
<dbReference type="PANTHER" id="PTHR24201">
    <property type="entry name" value="ANK_REP_REGION DOMAIN-CONTAINING PROTEIN"/>
    <property type="match status" value="1"/>
</dbReference>
<protein>
    <submittedName>
        <fullName evidence="9">Uncharacterized protein</fullName>
    </submittedName>
</protein>
<dbReference type="Proteomes" id="UP000821853">
    <property type="component" value="Unassembled WGS sequence"/>
</dbReference>
<evidence type="ECO:0000256" key="5">
    <source>
        <dbReference type="ARBA" id="ARBA00023028"/>
    </source>
</evidence>
<keyword evidence="7" id="KW-1053">Target membrane</keyword>
<evidence type="ECO:0000256" key="4">
    <source>
        <dbReference type="ARBA" id="ARBA00022737"/>
    </source>
</evidence>
<dbReference type="OMA" id="SAGCKQE"/>
<comment type="subcellular location">
    <subcellularLocation>
        <location evidence="1">Target cell membrane</location>
    </subcellularLocation>
</comment>
<name>A0A9J6GNR1_HAELO</name>
<evidence type="ECO:0000256" key="8">
    <source>
        <dbReference type="SAM" id="MobiDB-lite"/>
    </source>
</evidence>
<feature type="compositionally biased region" description="Basic residues" evidence="8">
    <location>
        <begin position="1"/>
        <end position="16"/>
    </location>
</feature>
<dbReference type="EMBL" id="JABSTR010000008">
    <property type="protein sequence ID" value="KAH9377035.1"/>
    <property type="molecule type" value="Genomic_DNA"/>
</dbReference>
<dbReference type="InterPro" id="IPR036770">
    <property type="entry name" value="Ankyrin_rpt-contain_sf"/>
</dbReference>
<evidence type="ECO:0000256" key="6">
    <source>
        <dbReference type="ARBA" id="ARBA00023043"/>
    </source>
</evidence>
<keyword evidence="5" id="KW-0528">Neurotoxin</keyword>
<evidence type="ECO:0000313" key="9">
    <source>
        <dbReference type="EMBL" id="KAH9377035.1"/>
    </source>
</evidence>
<dbReference type="Pfam" id="PF12796">
    <property type="entry name" value="Ank_2"/>
    <property type="match status" value="1"/>
</dbReference>
<evidence type="ECO:0000256" key="2">
    <source>
        <dbReference type="ARBA" id="ARBA00022483"/>
    </source>
</evidence>
<organism evidence="9 10">
    <name type="scientific">Haemaphysalis longicornis</name>
    <name type="common">Bush tick</name>
    <dbReference type="NCBI Taxonomy" id="44386"/>
    <lineage>
        <taxon>Eukaryota</taxon>
        <taxon>Metazoa</taxon>
        <taxon>Ecdysozoa</taxon>
        <taxon>Arthropoda</taxon>
        <taxon>Chelicerata</taxon>
        <taxon>Arachnida</taxon>
        <taxon>Acari</taxon>
        <taxon>Parasitiformes</taxon>
        <taxon>Ixodida</taxon>
        <taxon>Ixodoidea</taxon>
        <taxon>Ixodidae</taxon>
        <taxon>Haemaphysalinae</taxon>
        <taxon>Haemaphysalis</taxon>
    </lineage>
</organism>
<evidence type="ECO:0000256" key="3">
    <source>
        <dbReference type="ARBA" id="ARBA00022537"/>
    </source>
</evidence>
<keyword evidence="6" id="KW-0040">ANK repeat</keyword>